<feature type="transmembrane region" description="Helical" evidence="1">
    <location>
        <begin position="42"/>
        <end position="62"/>
    </location>
</feature>
<evidence type="ECO:0000313" key="2">
    <source>
        <dbReference type="EMBL" id="AZR59163.1"/>
    </source>
</evidence>
<dbReference type="Proteomes" id="UP000282435">
    <property type="component" value="Chromosome"/>
</dbReference>
<gene>
    <name evidence="2" type="ORF">ELB75_03430</name>
</gene>
<protein>
    <submittedName>
        <fullName evidence="2">Uncharacterized protein</fullName>
    </submittedName>
</protein>
<name>A0A3S9SI00_EIKCO</name>
<evidence type="ECO:0000313" key="3">
    <source>
        <dbReference type="Proteomes" id="UP000282435"/>
    </source>
</evidence>
<dbReference type="EMBL" id="CP034670">
    <property type="protein sequence ID" value="AZR59163.1"/>
    <property type="molecule type" value="Genomic_DNA"/>
</dbReference>
<dbReference type="RefSeq" id="WP_126982720.1">
    <property type="nucleotide sequence ID" value="NZ_CP034670.1"/>
</dbReference>
<proteinExistence type="predicted"/>
<reference evidence="2 3" key="1">
    <citation type="submission" date="2018-12" db="EMBL/GenBank/DDBJ databases">
        <title>Genome sequencing of Eikenella corrodens KCOM 3110 (= JS217).</title>
        <authorList>
            <person name="Koo J.-K."/>
            <person name="Park S.-N."/>
            <person name="Lim Y.K."/>
        </authorList>
    </citation>
    <scope>NUCLEOTIDE SEQUENCE [LARGE SCALE GENOMIC DNA]</scope>
    <source>
        <strain evidence="2 3">KCOM 3110</strain>
    </source>
</reference>
<keyword evidence="1" id="KW-0472">Membrane</keyword>
<sequence>MRGCLGIFVALILALLAAFVVGMGMCITGASADAGLLSGALIILSIPAALFTFIIVLFKLTIGPPETPPQEQAKPDENQENETE</sequence>
<keyword evidence="1" id="KW-0812">Transmembrane</keyword>
<accession>A0A3S9SI00</accession>
<keyword evidence="1" id="KW-1133">Transmembrane helix</keyword>
<evidence type="ECO:0000256" key="1">
    <source>
        <dbReference type="SAM" id="Phobius"/>
    </source>
</evidence>
<dbReference type="AlphaFoldDB" id="A0A3S9SI00"/>
<organism evidence="2 3">
    <name type="scientific">Eikenella corrodens</name>
    <dbReference type="NCBI Taxonomy" id="539"/>
    <lineage>
        <taxon>Bacteria</taxon>
        <taxon>Pseudomonadati</taxon>
        <taxon>Pseudomonadota</taxon>
        <taxon>Betaproteobacteria</taxon>
        <taxon>Neisseriales</taxon>
        <taxon>Neisseriaceae</taxon>
        <taxon>Eikenella</taxon>
    </lineage>
</organism>